<dbReference type="NCBIfam" id="NF033545">
    <property type="entry name" value="transpos_IS630"/>
    <property type="match status" value="1"/>
</dbReference>
<dbReference type="Proteomes" id="UP001238163">
    <property type="component" value="Unassembled WGS sequence"/>
</dbReference>
<dbReference type="RefSeq" id="WP_307262140.1">
    <property type="nucleotide sequence ID" value="NZ_JAUSVL010000001.1"/>
</dbReference>
<keyword evidence="3" id="KW-1185">Reference proteome</keyword>
<dbReference type="Pfam" id="PF13358">
    <property type="entry name" value="DDE_3"/>
    <property type="match status" value="1"/>
</dbReference>
<dbReference type="InterPro" id="IPR047655">
    <property type="entry name" value="Transpos_IS630-like"/>
</dbReference>
<dbReference type="EMBL" id="JAUSVL010000001">
    <property type="protein sequence ID" value="MDQ0290551.1"/>
    <property type="molecule type" value="Genomic_DNA"/>
</dbReference>
<comment type="caution">
    <text evidence="2">The sequence shown here is derived from an EMBL/GenBank/DDBJ whole genome shotgun (WGS) entry which is preliminary data.</text>
</comment>
<name>A0AAE3VHK9_9BACT</name>
<sequence>MAVDEALKGNRNNLPVLVMFQDEARFGRLSLPQRCWAPAPMRPVVVQGVVREYSYTYAALAPMSGEMDWMIASSMNTTEMTAFLRHVGSRHSDQFVVMVLDGAPSHRAIQLAIPENMALVRLPPYSPELNPVEHLWDEIREKHFANRVFDSVGAVIAQVVDAIDNWESSPDAVRSLSAWPWIVESLQSS</sequence>
<evidence type="ECO:0000259" key="1">
    <source>
        <dbReference type="Pfam" id="PF13358"/>
    </source>
</evidence>
<evidence type="ECO:0000313" key="2">
    <source>
        <dbReference type="EMBL" id="MDQ0290551.1"/>
    </source>
</evidence>
<dbReference type="GO" id="GO:0003676">
    <property type="term" value="F:nucleic acid binding"/>
    <property type="evidence" value="ECO:0007669"/>
    <property type="project" value="InterPro"/>
</dbReference>
<reference evidence="2" key="1">
    <citation type="submission" date="2023-07" db="EMBL/GenBank/DDBJ databases">
        <title>Genomic Encyclopedia of Type Strains, Phase IV (KMG-IV): sequencing the most valuable type-strain genomes for metagenomic binning, comparative biology and taxonomic classification.</title>
        <authorList>
            <person name="Goeker M."/>
        </authorList>
    </citation>
    <scope>NUCLEOTIDE SEQUENCE</scope>
    <source>
        <strain evidence="2">DSM 24202</strain>
    </source>
</reference>
<protein>
    <recommendedName>
        <fullName evidence="1">Tc1-like transposase DDE domain-containing protein</fullName>
    </recommendedName>
</protein>
<organism evidence="2 3">
    <name type="scientific">Oligosphaera ethanolica</name>
    <dbReference type="NCBI Taxonomy" id="760260"/>
    <lineage>
        <taxon>Bacteria</taxon>
        <taxon>Pseudomonadati</taxon>
        <taxon>Lentisphaerota</taxon>
        <taxon>Oligosphaeria</taxon>
        <taxon>Oligosphaerales</taxon>
        <taxon>Oligosphaeraceae</taxon>
        <taxon>Oligosphaera</taxon>
    </lineage>
</organism>
<gene>
    <name evidence="2" type="ORF">J3R75_002658</name>
</gene>
<dbReference type="AlphaFoldDB" id="A0AAE3VHK9"/>
<dbReference type="Gene3D" id="3.30.420.10">
    <property type="entry name" value="Ribonuclease H-like superfamily/Ribonuclease H"/>
    <property type="match status" value="1"/>
</dbReference>
<evidence type="ECO:0000313" key="3">
    <source>
        <dbReference type="Proteomes" id="UP001238163"/>
    </source>
</evidence>
<accession>A0AAE3VHK9</accession>
<feature type="domain" description="Tc1-like transposase DDE" evidence="1">
    <location>
        <begin position="18"/>
        <end position="154"/>
    </location>
</feature>
<proteinExistence type="predicted"/>
<dbReference type="InterPro" id="IPR038717">
    <property type="entry name" value="Tc1-like_DDE_dom"/>
</dbReference>
<dbReference type="InterPro" id="IPR036397">
    <property type="entry name" value="RNaseH_sf"/>
</dbReference>